<dbReference type="EMBL" id="VDLU01000002">
    <property type="protein sequence ID" value="TNJ28956.1"/>
    <property type="molecule type" value="Genomic_DNA"/>
</dbReference>
<dbReference type="OrthoDB" id="10251648at2759"/>
<comment type="caution">
    <text evidence="2">The sequence shown here is derived from an EMBL/GenBank/DDBJ whole genome shotgun (WGS) entry which is preliminary data.</text>
</comment>
<keyword evidence="1" id="KW-1133">Transmembrane helix</keyword>
<accession>A0A4Z1SSQ7</accession>
<dbReference type="Proteomes" id="UP000315496">
    <property type="component" value="Chromosome 2"/>
</dbReference>
<evidence type="ECO:0000313" key="2">
    <source>
        <dbReference type="EMBL" id="TNJ28956.1"/>
    </source>
</evidence>
<evidence type="ECO:0000256" key="1">
    <source>
        <dbReference type="SAM" id="Phobius"/>
    </source>
</evidence>
<reference evidence="2 3" key="1">
    <citation type="submission" date="2019-05" db="EMBL/GenBank/DDBJ databases">
        <title>The compact genome of Giardia muris reveals important steps in the evolution of intestinal protozoan parasites.</title>
        <authorList>
            <person name="Xu F."/>
            <person name="Jimenez-Gonzalez A."/>
            <person name="Einarsson E."/>
            <person name="Astvaldsson A."/>
            <person name="Peirasmaki D."/>
            <person name="Eckmann L."/>
            <person name="Andersson J.O."/>
            <person name="Svard S.G."/>
            <person name="Jerlstrom-Hultqvist J."/>
        </authorList>
    </citation>
    <scope>NUCLEOTIDE SEQUENCE [LARGE SCALE GENOMIC DNA]</scope>
    <source>
        <strain evidence="2 3">Roberts-Thomson</strain>
    </source>
</reference>
<sequence>MLNSAQTVRASQLGREQRYFALAYGAPQSTSRMEITSATQRIIGTARFIKETPQGPIYGLDDEIDLNILIGKSPVRLESGICIGYCPPVPYEGITGYVTPYNTVTVYNGVGEVVLYVLGVVIWALGLGFLINGWAVVQNVLRVLGVLVGGGVVLYLLLLGLRLALNLL</sequence>
<proteinExistence type="predicted"/>
<evidence type="ECO:0000313" key="3">
    <source>
        <dbReference type="Proteomes" id="UP000315496"/>
    </source>
</evidence>
<gene>
    <name evidence="2" type="ORF">GMRT_11398</name>
</gene>
<name>A0A4Z1SSQ7_GIAMU</name>
<keyword evidence="1" id="KW-0472">Membrane</keyword>
<dbReference type="VEuPathDB" id="GiardiaDB:GMRT_11398"/>
<organism evidence="2 3">
    <name type="scientific">Giardia muris</name>
    <dbReference type="NCBI Taxonomy" id="5742"/>
    <lineage>
        <taxon>Eukaryota</taxon>
        <taxon>Metamonada</taxon>
        <taxon>Diplomonadida</taxon>
        <taxon>Hexamitidae</taxon>
        <taxon>Giardiinae</taxon>
        <taxon>Giardia</taxon>
    </lineage>
</organism>
<keyword evidence="3" id="KW-1185">Reference proteome</keyword>
<dbReference type="AlphaFoldDB" id="A0A4Z1SSQ7"/>
<keyword evidence="1" id="KW-0812">Transmembrane</keyword>
<feature type="transmembrane region" description="Helical" evidence="1">
    <location>
        <begin position="113"/>
        <end position="137"/>
    </location>
</feature>
<protein>
    <submittedName>
        <fullName evidence="2">Uncharacterized protein</fullName>
    </submittedName>
</protein>
<feature type="transmembrane region" description="Helical" evidence="1">
    <location>
        <begin position="143"/>
        <end position="165"/>
    </location>
</feature>